<dbReference type="InterPro" id="IPR003694">
    <property type="entry name" value="NAD_synthase"/>
</dbReference>
<evidence type="ECO:0000256" key="8">
    <source>
        <dbReference type="HAMAP-Rule" id="MF_00193"/>
    </source>
</evidence>
<feature type="binding site" evidence="8">
    <location>
        <begin position="48"/>
        <end position="55"/>
    </location>
    <ligand>
        <name>ATP</name>
        <dbReference type="ChEBI" id="CHEBI:30616"/>
    </ligand>
</feature>
<feature type="binding site" description="in other chain" evidence="8">
    <location>
        <position position="163"/>
    </location>
    <ligand>
        <name>deamido-NAD(+)</name>
        <dbReference type="ChEBI" id="CHEBI:58437"/>
        <note>ligand shared between two neighboring subunits</note>
    </ligand>
</feature>
<sequence>MNKRIGLRVDNSFNSPFDNEKVKIYAEYLVSWIKRRVKRAKAKGCVVGISGGIDSALVASLCAKAFPNNTLGLVMPIDSMNHDLEDISKLERTINLKFKTVLLNKSFDEVKKSLNNEVDNLLSISNIKPRLRMIALYAYAQQNNYLVMGTDNQDEYFIGYFTKHGDGGVDLLPISKLLKSEVRMMAKYLNVPESIINKKPSAGLWEGQSDEDELGFTYHELDSYLLDDKADIRPNSVAKIERMHKYSMHKRNKAGMPLSIDEVLKRKRKE</sequence>
<feature type="binding site" evidence="8">
    <location>
        <position position="54"/>
    </location>
    <ligand>
        <name>Mg(2+)</name>
        <dbReference type="ChEBI" id="CHEBI:18420"/>
    </ligand>
</feature>
<dbReference type="PANTHER" id="PTHR23090">
    <property type="entry name" value="NH 3 /GLUTAMINE-DEPENDENT NAD + SYNTHETASE"/>
    <property type="match status" value="1"/>
</dbReference>
<dbReference type="NCBIfam" id="TIGR00552">
    <property type="entry name" value="nadE"/>
    <property type="match status" value="1"/>
</dbReference>
<organism evidence="12 13">
    <name type="scientific">Mycoplasmopsis agalactiae (strain NCTC 10123 / CIP 59.7 / PG2)</name>
    <name type="common">Mycoplasma agalactiae</name>
    <dbReference type="NCBI Taxonomy" id="347257"/>
    <lineage>
        <taxon>Bacteria</taxon>
        <taxon>Bacillati</taxon>
        <taxon>Mycoplasmatota</taxon>
        <taxon>Mycoplasmoidales</taxon>
        <taxon>Metamycoplasmataceae</taxon>
        <taxon>Mycoplasmopsis</taxon>
    </lineage>
</organism>
<gene>
    <name evidence="8 12" type="primary">nadE</name>
    <name evidence="12" type="ordered locus">MAG6600</name>
</gene>
<keyword evidence="3 8" id="KW-0479">Metal-binding</keyword>
<feature type="binding site" description="in other chain" evidence="8">
    <location>
        <position position="130"/>
    </location>
    <ligand>
        <name>deamido-NAD(+)</name>
        <dbReference type="ChEBI" id="CHEBI:58437"/>
        <note>ligand shared between two neighboring subunits</note>
    </ligand>
</feature>
<comment type="pathway">
    <text evidence="8">Cofactor biosynthesis; NAD(+) biosynthesis; NAD(+) from deamido-NAD(+) (ammonia route): step 1/1.</text>
</comment>
<comment type="subunit">
    <text evidence="8">Homodimer.</text>
</comment>
<name>A5IZA1_MYCAP</name>
<accession>A5IZA1</accession>
<dbReference type="Pfam" id="PF02540">
    <property type="entry name" value="NAD_synthase"/>
    <property type="match status" value="1"/>
</dbReference>
<evidence type="ECO:0000256" key="3">
    <source>
        <dbReference type="ARBA" id="ARBA00022723"/>
    </source>
</evidence>
<evidence type="ECO:0000256" key="2">
    <source>
        <dbReference type="ARBA" id="ARBA00022598"/>
    </source>
</evidence>
<feature type="binding site" description="in other chain" evidence="8">
    <location>
        <begin position="249"/>
        <end position="250"/>
    </location>
    <ligand>
        <name>deamido-NAD(+)</name>
        <dbReference type="ChEBI" id="CHEBI:58437"/>
        <note>ligand shared between two neighboring subunits</note>
    </ligand>
</feature>
<dbReference type="GO" id="GO:0008795">
    <property type="term" value="F:NAD+ synthase activity"/>
    <property type="evidence" value="ECO:0007669"/>
    <property type="project" value="UniProtKB-UniRule"/>
</dbReference>
<comment type="function">
    <text evidence="8">Catalyzes the ATP-dependent amidation of deamido-NAD to form NAD. Uses ammonia as a nitrogen source.</text>
</comment>
<dbReference type="GO" id="GO:0004359">
    <property type="term" value="F:glutaminase activity"/>
    <property type="evidence" value="ECO:0007669"/>
    <property type="project" value="InterPro"/>
</dbReference>
<feature type="binding site" evidence="8">
    <location>
        <position position="179"/>
    </location>
    <ligand>
        <name>ATP</name>
        <dbReference type="ChEBI" id="CHEBI:30616"/>
    </ligand>
</feature>
<keyword evidence="4 8" id="KW-0547">Nucleotide-binding</keyword>
<dbReference type="GO" id="GO:0005524">
    <property type="term" value="F:ATP binding"/>
    <property type="evidence" value="ECO:0007669"/>
    <property type="project" value="UniProtKB-UniRule"/>
</dbReference>
<evidence type="ECO:0000256" key="7">
    <source>
        <dbReference type="ARBA" id="ARBA00023027"/>
    </source>
</evidence>
<dbReference type="GO" id="GO:0003952">
    <property type="term" value="F:NAD+ synthase (glutamine-hydrolyzing) activity"/>
    <property type="evidence" value="ECO:0007669"/>
    <property type="project" value="InterPro"/>
</dbReference>
<dbReference type="CDD" id="cd00553">
    <property type="entry name" value="NAD_synthase"/>
    <property type="match status" value="1"/>
</dbReference>
<evidence type="ECO:0000256" key="1">
    <source>
        <dbReference type="ARBA" id="ARBA00005859"/>
    </source>
</evidence>
<dbReference type="EMBL" id="CU179680">
    <property type="protein sequence ID" value="CAL59360.1"/>
    <property type="molecule type" value="Genomic_DNA"/>
</dbReference>
<dbReference type="GeneID" id="93358385"/>
<feature type="binding site" evidence="8">
    <location>
        <position position="150"/>
    </location>
    <ligand>
        <name>ATP</name>
        <dbReference type="ChEBI" id="CHEBI:30616"/>
    </ligand>
</feature>
<dbReference type="Gene3D" id="3.40.50.620">
    <property type="entry name" value="HUPs"/>
    <property type="match status" value="1"/>
</dbReference>
<evidence type="ECO:0000259" key="11">
    <source>
        <dbReference type="Pfam" id="PF02540"/>
    </source>
</evidence>
<evidence type="ECO:0000313" key="13">
    <source>
        <dbReference type="Proteomes" id="UP000007065"/>
    </source>
</evidence>
<evidence type="ECO:0000256" key="9">
    <source>
        <dbReference type="RuleBase" id="RU003811"/>
    </source>
</evidence>
<dbReference type="AlphaFoldDB" id="A5IZA1"/>
<dbReference type="PANTHER" id="PTHR23090:SF9">
    <property type="entry name" value="GLUTAMINE-DEPENDENT NAD(+) SYNTHETASE"/>
    <property type="match status" value="1"/>
</dbReference>
<dbReference type="HAMAP" id="MF_00193">
    <property type="entry name" value="NadE_ammonia_dep"/>
    <property type="match status" value="1"/>
</dbReference>
<feature type="binding site" evidence="8">
    <location>
        <position position="170"/>
    </location>
    <ligand>
        <name>deamido-NAD(+)</name>
        <dbReference type="ChEBI" id="CHEBI:58437"/>
        <note>ligand shared between two neighboring subunits</note>
    </ligand>
</feature>
<feature type="binding site" evidence="8">
    <location>
        <position position="155"/>
    </location>
    <ligand>
        <name>Mg(2+)</name>
        <dbReference type="ChEBI" id="CHEBI:18420"/>
    </ligand>
</feature>
<dbReference type="InterPro" id="IPR022926">
    <property type="entry name" value="NH(3)-dep_NAD(+)_synth"/>
</dbReference>
<dbReference type="SUPFAM" id="SSF52402">
    <property type="entry name" value="Adenine nucleotide alpha hydrolases-like"/>
    <property type="match status" value="1"/>
</dbReference>
<dbReference type="GO" id="GO:0046872">
    <property type="term" value="F:metal ion binding"/>
    <property type="evidence" value="ECO:0007669"/>
    <property type="project" value="UniProtKB-KW"/>
</dbReference>
<dbReference type="GO" id="GO:0009435">
    <property type="term" value="P:NAD+ biosynthetic process"/>
    <property type="evidence" value="ECO:0007669"/>
    <property type="project" value="UniProtKB-UniRule"/>
</dbReference>
<dbReference type="EC" id="6.3.1.5" evidence="8 10"/>
<dbReference type="KEGG" id="maa:MAG6600"/>
<evidence type="ECO:0000256" key="6">
    <source>
        <dbReference type="ARBA" id="ARBA00022842"/>
    </source>
</evidence>
<evidence type="ECO:0000256" key="10">
    <source>
        <dbReference type="RuleBase" id="RU003812"/>
    </source>
</evidence>
<comment type="catalytic activity">
    <reaction evidence="8 10">
        <text>deamido-NAD(+) + NH4(+) + ATP = AMP + diphosphate + NAD(+) + H(+)</text>
        <dbReference type="Rhea" id="RHEA:21188"/>
        <dbReference type="ChEBI" id="CHEBI:15378"/>
        <dbReference type="ChEBI" id="CHEBI:28938"/>
        <dbReference type="ChEBI" id="CHEBI:30616"/>
        <dbReference type="ChEBI" id="CHEBI:33019"/>
        <dbReference type="ChEBI" id="CHEBI:57540"/>
        <dbReference type="ChEBI" id="CHEBI:58437"/>
        <dbReference type="ChEBI" id="CHEBI:456215"/>
        <dbReference type="EC" id="6.3.1.5"/>
    </reaction>
</comment>
<keyword evidence="2 8" id="KW-0436">Ligase</keyword>
<keyword evidence="6 8" id="KW-0460">Magnesium</keyword>
<dbReference type="InterPro" id="IPR022310">
    <property type="entry name" value="NAD/GMP_synthase"/>
</dbReference>
<reference evidence="13" key="1">
    <citation type="journal article" date="2007" name="PLoS Genet.">
        <title>Being pathogenic, plastic, and sexual while living with a nearly minimal bacterial genome.</title>
        <authorList>
            <person name="Sirand-Pugnet P."/>
            <person name="Lartigue C."/>
            <person name="Marenda M."/>
            <person name="Jacob D."/>
            <person name="Barre A."/>
            <person name="Barbe V."/>
            <person name="Schenowitz C."/>
            <person name="Mangenot S."/>
            <person name="Couloux A."/>
            <person name="Segurens B."/>
            <person name="de Daruvar A."/>
            <person name="Blanchard A."/>
            <person name="Citti C."/>
        </authorList>
    </citation>
    <scope>NUCLEOTIDE SEQUENCE [LARGE SCALE GENOMIC DNA]</scope>
    <source>
        <strain evidence="13">PG2</strain>
    </source>
</reference>
<evidence type="ECO:0000256" key="4">
    <source>
        <dbReference type="ARBA" id="ARBA00022741"/>
    </source>
</evidence>
<feature type="binding site" evidence="8">
    <location>
        <position position="201"/>
    </location>
    <ligand>
        <name>ATP</name>
        <dbReference type="ChEBI" id="CHEBI:30616"/>
    </ligand>
</feature>
<keyword evidence="5 8" id="KW-0067">ATP-binding</keyword>
<dbReference type="UniPathway" id="UPA00253">
    <property type="reaction ID" value="UER00333"/>
</dbReference>
<proteinExistence type="inferred from homology"/>
<evidence type="ECO:0000313" key="12">
    <source>
        <dbReference type="EMBL" id="CAL59360.1"/>
    </source>
</evidence>
<dbReference type="HOGENOM" id="CLU_059327_1_1_14"/>
<dbReference type="Proteomes" id="UP000007065">
    <property type="component" value="Chromosome"/>
</dbReference>
<feature type="domain" description="NAD/GMP synthase" evidence="11">
    <location>
        <begin position="27"/>
        <end position="253"/>
    </location>
</feature>
<protein>
    <recommendedName>
        <fullName evidence="8 10">NH(3)-dependent NAD(+) synthetase</fullName>
        <ecNumber evidence="8 10">6.3.1.5</ecNumber>
    </recommendedName>
</protein>
<dbReference type="STRING" id="347257.MAG6600"/>
<dbReference type="InterPro" id="IPR014729">
    <property type="entry name" value="Rossmann-like_a/b/a_fold"/>
</dbReference>
<dbReference type="GO" id="GO:0005737">
    <property type="term" value="C:cytoplasm"/>
    <property type="evidence" value="ECO:0007669"/>
    <property type="project" value="InterPro"/>
</dbReference>
<keyword evidence="7 8" id="KW-0520">NAD</keyword>
<keyword evidence="13" id="KW-1185">Reference proteome</keyword>
<comment type="similarity">
    <text evidence="1 8 9">Belongs to the NAD synthetase family.</text>
</comment>
<evidence type="ECO:0000256" key="5">
    <source>
        <dbReference type="ARBA" id="ARBA00022840"/>
    </source>
</evidence>
<dbReference type="RefSeq" id="WP_011949813.1">
    <property type="nucleotide sequence ID" value="NC_009497.1"/>
</dbReference>